<evidence type="ECO:0000313" key="3">
    <source>
        <dbReference type="Proteomes" id="UP000244810"/>
    </source>
</evidence>
<proteinExistence type="inferred from homology"/>
<gene>
    <name evidence="2" type="ORF">DDE23_03460</name>
</gene>
<dbReference type="PANTHER" id="PTHR13812:SF19">
    <property type="entry name" value="KETIMINE REDUCTASE MU-CRYSTALLIN"/>
    <property type="match status" value="1"/>
</dbReference>
<comment type="similarity">
    <text evidence="1">Belongs to the ornithine cyclodeaminase/mu-crystallin family.</text>
</comment>
<dbReference type="PIRSF" id="PIRSF001439">
    <property type="entry name" value="CryM"/>
    <property type="match status" value="1"/>
</dbReference>
<evidence type="ECO:0000313" key="2">
    <source>
        <dbReference type="EMBL" id="PVE49466.1"/>
    </source>
</evidence>
<dbReference type="Proteomes" id="UP000244810">
    <property type="component" value="Unassembled WGS sequence"/>
</dbReference>
<accession>A0A2T7UY30</accession>
<dbReference type="RefSeq" id="WP_107749970.1">
    <property type="nucleotide sequence ID" value="NZ_QBKF01000001.1"/>
</dbReference>
<dbReference type="SUPFAM" id="SSF51735">
    <property type="entry name" value="NAD(P)-binding Rossmann-fold domains"/>
    <property type="match status" value="1"/>
</dbReference>
<dbReference type="Gene3D" id="3.40.50.720">
    <property type="entry name" value="NAD(P)-binding Rossmann-like Domain"/>
    <property type="match status" value="1"/>
</dbReference>
<dbReference type="InterPro" id="IPR036291">
    <property type="entry name" value="NAD(P)-bd_dom_sf"/>
</dbReference>
<organism evidence="2 3">
    <name type="scientific">Pararhodobacter aggregans</name>
    <dbReference type="NCBI Taxonomy" id="404875"/>
    <lineage>
        <taxon>Bacteria</taxon>
        <taxon>Pseudomonadati</taxon>
        <taxon>Pseudomonadota</taxon>
        <taxon>Alphaproteobacteria</taxon>
        <taxon>Rhodobacterales</taxon>
        <taxon>Paracoccaceae</taxon>
        <taxon>Pararhodobacter</taxon>
    </lineage>
</organism>
<dbReference type="OrthoDB" id="9785971at2"/>
<dbReference type="InterPro" id="IPR023401">
    <property type="entry name" value="ODC_N"/>
</dbReference>
<dbReference type="GO" id="GO:0005737">
    <property type="term" value="C:cytoplasm"/>
    <property type="evidence" value="ECO:0007669"/>
    <property type="project" value="TreeGrafter"/>
</dbReference>
<dbReference type="FunFam" id="3.40.50.720:FF:000311">
    <property type="entry name" value="Ornithine cyclodeaminase"/>
    <property type="match status" value="1"/>
</dbReference>
<dbReference type="PANTHER" id="PTHR13812">
    <property type="entry name" value="KETIMINE REDUCTASE MU-CRYSTALLIN"/>
    <property type="match status" value="1"/>
</dbReference>
<name>A0A2T7UY30_9RHOB</name>
<protein>
    <submittedName>
        <fullName evidence="2">Ornithine cyclodeaminase</fullName>
    </submittedName>
</protein>
<dbReference type="InterPro" id="IPR003462">
    <property type="entry name" value="ODC_Mu_crystall"/>
</dbReference>
<evidence type="ECO:0000256" key="1">
    <source>
        <dbReference type="ARBA" id="ARBA00008903"/>
    </source>
</evidence>
<dbReference type="GO" id="GO:0019752">
    <property type="term" value="P:carboxylic acid metabolic process"/>
    <property type="evidence" value="ECO:0007669"/>
    <property type="project" value="UniProtKB-ARBA"/>
</dbReference>
<dbReference type="EMBL" id="QDDR01000001">
    <property type="protein sequence ID" value="PVE49466.1"/>
    <property type="molecule type" value="Genomic_DNA"/>
</dbReference>
<sequence length="309" mass="32890">MIPVLTLEKVEPLLDWLDLSSALLAGHRAAPPQIEDVLLSRRDDRMLSRCAWIDGMGLGVKSVSVFPGNAAQGRPSVQGAMLVFDDTTGAIEAVIDNALITKWKTAGDSLLGARLLARPDAASLLIVGAGTVASTLIEAYRAWKPGIAITLWARRTEAAAALAARYPGVGVAQDLQAAVAAADIVSTCTMAKAPVVLGEWLRPGQHLDLIGAYTPEMREVDDTALTRARIFVDSRATTLPHIGELLIPLARGTISEADILGDLRDFAAERVAPRGPGDITIFKNGGGAHLDLMTARYMLQRWHASHAPT</sequence>
<dbReference type="Pfam" id="PF02423">
    <property type="entry name" value="OCD_Mu_crystall"/>
    <property type="match status" value="1"/>
</dbReference>
<reference evidence="2 3" key="1">
    <citation type="journal article" date="2011" name="Syst. Appl. Microbiol.">
        <title>Defluviimonas denitrificans gen. nov., sp. nov., and Pararhodobacter aggregans gen. nov., sp. nov., non-phototrophic Rhodobacteraceae from the biofilter of a marine aquaculture.</title>
        <authorList>
            <person name="Foesel B.U."/>
            <person name="Drake H.L."/>
            <person name="Schramm A."/>
        </authorList>
    </citation>
    <scope>NUCLEOTIDE SEQUENCE [LARGE SCALE GENOMIC DNA]</scope>
    <source>
        <strain evidence="2 3">D1-19</strain>
    </source>
</reference>
<comment type="caution">
    <text evidence="2">The sequence shown here is derived from an EMBL/GenBank/DDBJ whole genome shotgun (WGS) entry which is preliminary data.</text>
</comment>
<dbReference type="GO" id="GO:0016491">
    <property type="term" value="F:oxidoreductase activity"/>
    <property type="evidence" value="ECO:0007669"/>
    <property type="project" value="UniProtKB-ARBA"/>
</dbReference>
<dbReference type="Gene3D" id="3.30.1780.10">
    <property type="entry name" value="ornithine cyclodeaminase, domain 1"/>
    <property type="match status" value="1"/>
</dbReference>
<keyword evidence="3" id="KW-1185">Reference proteome</keyword>
<dbReference type="AlphaFoldDB" id="A0A2T7UY30"/>